<dbReference type="SUPFAM" id="SSF52540">
    <property type="entry name" value="P-loop containing nucleoside triphosphate hydrolases"/>
    <property type="match status" value="1"/>
</dbReference>
<evidence type="ECO:0000313" key="2">
    <source>
        <dbReference type="EMBL" id="RJG10446.1"/>
    </source>
</evidence>
<feature type="domain" description="ATPase AAA-type core" evidence="1">
    <location>
        <begin position="28"/>
        <end position="294"/>
    </location>
</feature>
<dbReference type="InterPro" id="IPR003959">
    <property type="entry name" value="ATPase_AAA_core"/>
</dbReference>
<dbReference type="InterPro" id="IPR051396">
    <property type="entry name" value="Bact_Antivir_Def_Nuclease"/>
</dbReference>
<dbReference type="Proteomes" id="UP000284021">
    <property type="component" value="Unassembled WGS sequence"/>
</dbReference>
<proteinExistence type="predicted"/>
<protein>
    <recommendedName>
        <fullName evidence="1">ATPase AAA-type core domain-containing protein</fullName>
    </recommendedName>
</protein>
<dbReference type="GO" id="GO:0016887">
    <property type="term" value="F:ATP hydrolysis activity"/>
    <property type="evidence" value="ECO:0007669"/>
    <property type="project" value="InterPro"/>
</dbReference>
<accession>A0A418XD63</accession>
<organism evidence="2 3">
    <name type="scientific">Pseudomonas cavernicola</name>
    <dbReference type="NCBI Taxonomy" id="2320866"/>
    <lineage>
        <taxon>Bacteria</taxon>
        <taxon>Pseudomonadati</taxon>
        <taxon>Pseudomonadota</taxon>
        <taxon>Gammaproteobacteria</taxon>
        <taxon>Pseudomonadales</taxon>
        <taxon>Pseudomonadaceae</taxon>
        <taxon>Pseudomonas</taxon>
    </lineage>
</organism>
<name>A0A418XD63_9PSED</name>
<dbReference type="OrthoDB" id="3322489at2"/>
<dbReference type="GO" id="GO:0005524">
    <property type="term" value="F:ATP binding"/>
    <property type="evidence" value="ECO:0007669"/>
    <property type="project" value="InterPro"/>
</dbReference>
<dbReference type="AlphaFoldDB" id="A0A418XD63"/>
<comment type="caution">
    <text evidence="2">The sequence shown here is derived from an EMBL/GenBank/DDBJ whole genome shotgun (WGS) entry which is preliminary data.</text>
</comment>
<gene>
    <name evidence="2" type="ORF">D3879_20800</name>
</gene>
<keyword evidence="3" id="KW-1185">Reference proteome</keyword>
<dbReference type="Pfam" id="PF13304">
    <property type="entry name" value="AAA_21"/>
    <property type="match status" value="1"/>
</dbReference>
<evidence type="ECO:0000259" key="1">
    <source>
        <dbReference type="Pfam" id="PF13304"/>
    </source>
</evidence>
<reference evidence="2 3" key="1">
    <citation type="submission" date="2018-09" db="EMBL/GenBank/DDBJ databases">
        <authorList>
            <person name="Zhu H."/>
        </authorList>
    </citation>
    <scope>NUCLEOTIDE SEQUENCE [LARGE SCALE GENOMIC DNA]</scope>
    <source>
        <strain evidence="2 3">K1S02-6</strain>
    </source>
</reference>
<sequence length="588" mass="67114">MSQVRISSVKFTNFKALENYSVSFQETNILVGPNNAGKSTVISAFRILDVAMKKARRLKAERVPLPEGRSGYGHRIPEQQISVSLENVATDYNGDDSRIEFRLTNRNKLFLFFPSEGGCILHWETGGSNVTTPLKFKIEFPISVQVVPVLGPLEHEEAYVNEDTVKHSLNTHRACRHFRNYWHYFDEGWIEFSEMVSTTWPGMSISKPELDTSNRKLSMFVSENRIDREIYWSGFGFQIWCQLLTHLFRAGSATLVVIDEPEIYLHPDVQRQLLNILRNLSSDVILATHSVEIMGEADPSEILLVNKGKRSAKRLKDIEGVQLALESLGSAQNITLTHLARTKKIVFVEGMSDYKTIRRFAKNLGFQELSSGNDLTAFESGGFSSWERIKSFAWGVKNTIDVNMKLFAIYDRDYYCQEQLDGILSDLVAELSHAHIHDRKEMENYFLNLEVLDRVLDKQIVLRNRRADSEVVKATSASELVEEITKALKVPAQSQYIARRLDHCKGKSVDSSTVSQVAIEEFEDIWADLNRRMYVVPGKTTLRLLRDKVQGLYGVSLTDVQIIDEFKPEEVPADLVFLIKKLEEFRVS</sequence>
<dbReference type="PANTHER" id="PTHR43581">
    <property type="entry name" value="ATP/GTP PHOSPHATASE"/>
    <property type="match status" value="1"/>
</dbReference>
<dbReference type="Gene3D" id="3.40.50.300">
    <property type="entry name" value="P-loop containing nucleotide triphosphate hydrolases"/>
    <property type="match status" value="2"/>
</dbReference>
<dbReference type="InterPro" id="IPR027417">
    <property type="entry name" value="P-loop_NTPase"/>
</dbReference>
<dbReference type="PANTHER" id="PTHR43581:SF4">
    <property type="entry name" value="ATP_GTP PHOSPHATASE"/>
    <property type="match status" value="1"/>
</dbReference>
<evidence type="ECO:0000313" key="3">
    <source>
        <dbReference type="Proteomes" id="UP000284021"/>
    </source>
</evidence>
<dbReference type="EMBL" id="QYUR01000006">
    <property type="protein sequence ID" value="RJG10446.1"/>
    <property type="molecule type" value="Genomic_DNA"/>
</dbReference>